<keyword evidence="2" id="KW-0808">Transferase</keyword>
<dbReference type="EMBL" id="LXQE01000153">
    <property type="protein sequence ID" value="RCJ35092.1"/>
    <property type="molecule type" value="Genomic_DNA"/>
</dbReference>
<dbReference type="AlphaFoldDB" id="A0A367RIG2"/>
<protein>
    <submittedName>
        <fullName evidence="2">Acetyltransferase</fullName>
    </submittedName>
</protein>
<feature type="domain" description="N-acetyltransferase" evidence="1">
    <location>
        <begin position="10"/>
        <end position="165"/>
    </location>
</feature>
<organism evidence="2 3">
    <name type="scientific">Nostoc punctiforme NIES-2108</name>
    <dbReference type="NCBI Taxonomy" id="1356359"/>
    <lineage>
        <taxon>Bacteria</taxon>
        <taxon>Bacillati</taxon>
        <taxon>Cyanobacteriota</taxon>
        <taxon>Cyanophyceae</taxon>
        <taxon>Nostocales</taxon>
        <taxon>Nostocaceae</taxon>
        <taxon>Nostoc</taxon>
    </lineage>
</organism>
<proteinExistence type="predicted"/>
<sequence length="220" mass="25248">MSTFDETEAIYVRELGIDDIAPVYHLGEGLFTSDLYPYLYRTWDEWEVIGLYNTDPEYCLVAETDGELAGFVLGTIITKASWTYGYILWLGVSPKYQRRGVADKLVDKVVARMIEDGARFMLVDTDPTNTSALKFFNRKGFGNTRQHIFLSMNLSKHEYYGRLIDYEHQKAERAGYKRCLRRATPTRPAIRARKPDSVANEVILNPLVNESQITEDQSPI</sequence>
<evidence type="ECO:0000259" key="1">
    <source>
        <dbReference type="PROSITE" id="PS51186"/>
    </source>
</evidence>
<dbReference type="PANTHER" id="PTHR43072">
    <property type="entry name" value="N-ACETYLTRANSFERASE"/>
    <property type="match status" value="1"/>
</dbReference>
<evidence type="ECO:0000313" key="2">
    <source>
        <dbReference type="EMBL" id="RCJ35092.1"/>
    </source>
</evidence>
<dbReference type="Pfam" id="PF00583">
    <property type="entry name" value="Acetyltransf_1"/>
    <property type="match status" value="1"/>
</dbReference>
<gene>
    <name evidence="2" type="ORF">A6769_20275</name>
</gene>
<dbReference type="Proteomes" id="UP000252085">
    <property type="component" value="Unassembled WGS sequence"/>
</dbReference>
<dbReference type="InterPro" id="IPR016181">
    <property type="entry name" value="Acyl_CoA_acyltransferase"/>
</dbReference>
<comment type="caution">
    <text evidence="2">The sequence shown here is derived from an EMBL/GenBank/DDBJ whole genome shotgun (WGS) entry which is preliminary data.</text>
</comment>
<name>A0A367RIG2_NOSPU</name>
<accession>A0A367RIG2</accession>
<dbReference type="GO" id="GO:0016747">
    <property type="term" value="F:acyltransferase activity, transferring groups other than amino-acyl groups"/>
    <property type="evidence" value="ECO:0007669"/>
    <property type="project" value="InterPro"/>
</dbReference>
<dbReference type="SUPFAM" id="SSF55729">
    <property type="entry name" value="Acyl-CoA N-acyltransferases (Nat)"/>
    <property type="match status" value="1"/>
</dbReference>
<evidence type="ECO:0000313" key="3">
    <source>
        <dbReference type="Proteomes" id="UP000252085"/>
    </source>
</evidence>
<dbReference type="PROSITE" id="PS51186">
    <property type="entry name" value="GNAT"/>
    <property type="match status" value="1"/>
</dbReference>
<reference evidence="2 3" key="1">
    <citation type="submission" date="2016-04" db="EMBL/GenBank/DDBJ databases">
        <authorList>
            <person name="Evans L.H."/>
            <person name="Alamgir A."/>
            <person name="Owens N."/>
            <person name="Weber N.D."/>
            <person name="Virtaneva K."/>
            <person name="Barbian K."/>
            <person name="Babar A."/>
            <person name="Rosenke K."/>
        </authorList>
    </citation>
    <scope>NUCLEOTIDE SEQUENCE [LARGE SCALE GENOMIC DNA]</scope>
    <source>
        <strain evidence="2">NIES-2108</strain>
    </source>
</reference>
<dbReference type="CDD" id="cd04301">
    <property type="entry name" value="NAT_SF"/>
    <property type="match status" value="1"/>
</dbReference>
<dbReference type="InterPro" id="IPR000182">
    <property type="entry name" value="GNAT_dom"/>
</dbReference>
<dbReference type="Gene3D" id="3.40.630.30">
    <property type="match status" value="1"/>
</dbReference>